<evidence type="ECO:0000256" key="7">
    <source>
        <dbReference type="ARBA" id="ARBA00023136"/>
    </source>
</evidence>
<dbReference type="InterPro" id="IPR039426">
    <property type="entry name" value="TonB-dep_rcpt-like"/>
</dbReference>
<evidence type="ECO:0000256" key="10">
    <source>
        <dbReference type="PROSITE-ProRule" id="PRU01360"/>
    </source>
</evidence>
<protein>
    <recommendedName>
        <fullName evidence="15">Outer membrane vitamin B12 receptor BtuB</fullName>
    </recommendedName>
</protein>
<dbReference type="PANTHER" id="PTHR30069:SF29">
    <property type="entry name" value="HEMOGLOBIN AND HEMOGLOBIN-HAPTOGLOBIN-BINDING PROTEIN 1-RELATED"/>
    <property type="match status" value="1"/>
</dbReference>
<evidence type="ECO:0000256" key="8">
    <source>
        <dbReference type="ARBA" id="ARBA00023170"/>
    </source>
</evidence>
<keyword evidence="3 10" id="KW-1134">Transmembrane beta strand</keyword>
<dbReference type="PANTHER" id="PTHR30069">
    <property type="entry name" value="TONB-DEPENDENT OUTER MEMBRANE RECEPTOR"/>
    <property type="match status" value="1"/>
</dbReference>
<dbReference type="GO" id="GO:0044718">
    <property type="term" value="P:siderophore transmembrane transport"/>
    <property type="evidence" value="ECO:0007669"/>
    <property type="project" value="TreeGrafter"/>
</dbReference>
<evidence type="ECO:0000256" key="11">
    <source>
        <dbReference type="RuleBase" id="RU003357"/>
    </source>
</evidence>
<dbReference type="Pfam" id="PF07715">
    <property type="entry name" value="Plug"/>
    <property type="match status" value="1"/>
</dbReference>
<dbReference type="SUPFAM" id="SSF56935">
    <property type="entry name" value="Porins"/>
    <property type="match status" value="1"/>
</dbReference>
<evidence type="ECO:0008006" key="15">
    <source>
        <dbReference type="Google" id="ProtNLM"/>
    </source>
</evidence>
<evidence type="ECO:0000259" key="12">
    <source>
        <dbReference type="Pfam" id="PF00593"/>
    </source>
</evidence>
<dbReference type="Gene3D" id="2.170.130.10">
    <property type="entry name" value="TonB-dependent receptor, plug domain"/>
    <property type="match status" value="1"/>
</dbReference>
<evidence type="ECO:0000256" key="2">
    <source>
        <dbReference type="ARBA" id="ARBA00022448"/>
    </source>
</evidence>
<feature type="domain" description="TonB-dependent receptor-like beta-barrel" evidence="12">
    <location>
        <begin position="220"/>
        <end position="581"/>
    </location>
</feature>
<dbReference type="InterPro" id="IPR012910">
    <property type="entry name" value="Plug_dom"/>
</dbReference>
<feature type="domain" description="TonB-dependent receptor plug" evidence="13">
    <location>
        <begin position="23"/>
        <end position="129"/>
    </location>
</feature>
<reference evidence="14" key="1">
    <citation type="submission" date="2020-02" db="EMBL/GenBank/DDBJ databases">
        <authorList>
            <person name="Meier V. D."/>
        </authorList>
    </citation>
    <scope>NUCLEOTIDE SEQUENCE</scope>
    <source>
        <strain evidence="14">AVDCRST_MAG44</strain>
    </source>
</reference>
<dbReference type="InterPro" id="IPR036942">
    <property type="entry name" value="Beta-barrel_TonB_sf"/>
</dbReference>
<evidence type="ECO:0000256" key="1">
    <source>
        <dbReference type="ARBA" id="ARBA00004571"/>
    </source>
</evidence>
<keyword evidence="2 10" id="KW-0813">Transport</keyword>
<dbReference type="Pfam" id="PF00593">
    <property type="entry name" value="TonB_dep_Rec_b-barrel"/>
    <property type="match status" value="1"/>
</dbReference>
<dbReference type="CDD" id="cd01347">
    <property type="entry name" value="ligand_gated_channel"/>
    <property type="match status" value="1"/>
</dbReference>
<evidence type="ECO:0000256" key="3">
    <source>
        <dbReference type="ARBA" id="ARBA00022452"/>
    </source>
</evidence>
<dbReference type="InterPro" id="IPR037066">
    <property type="entry name" value="Plug_dom_sf"/>
</dbReference>
<evidence type="ECO:0000256" key="4">
    <source>
        <dbReference type="ARBA" id="ARBA00022692"/>
    </source>
</evidence>
<keyword evidence="4 10" id="KW-0812">Transmembrane</keyword>
<organism evidence="14">
    <name type="scientific">uncultured Sphingomonas sp</name>
    <dbReference type="NCBI Taxonomy" id="158754"/>
    <lineage>
        <taxon>Bacteria</taxon>
        <taxon>Pseudomonadati</taxon>
        <taxon>Pseudomonadota</taxon>
        <taxon>Alphaproteobacteria</taxon>
        <taxon>Sphingomonadales</taxon>
        <taxon>Sphingomonadaceae</taxon>
        <taxon>Sphingomonas</taxon>
        <taxon>environmental samples</taxon>
    </lineage>
</organism>
<evidence type="ECO:0000256" key="6">
    <source>
        <dbReference type="ARBA" id="ARBA00023077"/>
    </source>
</evidence>
<dbReference type="InterPro" id="IPR000531">
    <property type="entry name" value="Beta-barrel_TonB"/>
</dbReference>
<sequence length="609" mass="65858">MAAVPVDTNQIVITASRAPDTQAHTAASATVLDAERIERLGTPLAPALLRQVPSVAVTQSGAAGTVAEVRIRGAEANHTLLFIDGIRANDPARGDAPRFELLNADILSRIEVVRGPQSALWGSQAIGGVVAADGADPADGRAVRASGEAGSFGLTRTSLAGGIASVAGAVAWQRASGIDIFSGGDRDGYRNIAARLRGSVRVHDQVEVGAAGFLLNGRSEYDGFDPFTFDRTHDLVSRDRMNAARAWVEVGQDQSPWRGNIEISRLNSRNRNYFADDEINRTSGARTTLSGQLERHFRTGPVQHLLIAAAEHERETFAANDTVYGGATAQDRDRTHQAITAEWRGRFDKLTADVAVRRDAFNRFKDATTLRASLLAHVGAGFSVAGTYGEGIAQPTFFDLYGFFPGTFEGNPQLTPERSRGFEGSVRFRSGRVSAALTGFRQRLRDEIVDVFDFASGLSSTENRRDRSRRWGIEAELGWAIGEQLRLTANYSYLKATQPNFDGSLQVKELRRPKHSGAIAADGVLGRLSYGASIAFSGAQTDLNENPPYNVVRLGSYRLADARVAYALRPGVELFARGSNLLNDRHQDVFGYRTEGRGIFAGVRLAGRP</sequence>
<keyword evidence="8" id="KW-0675">Receptor</keyword>
<dbReference type="GO" id="GO:0015344">
    <property type="term" value="F:siderophore uptake transmembrane transporter activity"/>
    <property type="evidence" value="ECO:0007669"/>
    <property type="project" value="TreeGrafter"/>
</dbReference>
<dbReference type="PROSITE" id="PS52016">
    <property type="entry name" value="TONB_DEPENDENT_REC_3"/>
    <property type="match status" value="1"/>
</dbReference>
<dbReference type="AlphaFoldDB" id="A0A6J4T6G7"/>
<evidence type="ECO:0000256" key="5">
    <source>
        <dbReference type="ARBA" id="ARBA00022729"/>
    </source>
</evidence>
<dbReference type="Gene3D" id="2.40.170.20">
    <property type="entry name" value="TonB-dependent receptor, beta-barrel domain"/>
    <property type="match status" value="1"/>
</dbReference>
<accession>A0A6J4T6G7</accession>
<dbReference type="EMBL" id="CADCVY010000107">
    <property type="protein sequence ID" value="CAA9515227.1"/>
    <property type="molecule type" value="Genomic_DNA"/>
</dbReference>
<dbReference type="GO" id="GO:0009279">
    <property type="term" value="C:cell outer membrane"/>
    <property type="evidence" value="ECO:0007669"/>
    <property type="project" value="UniProtKB-SubCell"/>
</dbReference>
<evidence type="ECO:0000256" key="9">
    <source>
        <dbReference type="ARBA" id="ARBA00023237"/>
    </source>
</evidence>
<gene>
    <name evidence="14" type="ORF">AVDCRST_MAG44-1654</name>
</gene>
<proteinExistence type="inferred from homology"/>
<evidence type="ECO:0000259" key="13">
    <source>
        <dbReference type="Pfam" id="PF07715"/>
    </source>
</evidence>
<keyword evidence="5" id="KW-0732">Signal</keyword>
<evidence type="ECO:0000313" key="14">
    <source>
        <dbReference type="EMBL" id="CAA9515227.1"/>
    </source>
</evidence>
<keyword evidence="6 11" id="KW-0798">TonB box</keyword>
<comment type="similarity">
    <text evidence="10 11">Belongs to the TonB-dependent receptor family.</text>
</comment>
<name>A0A6J4T6G7_9SPHN</name>
<keyword evidence="7 10" id="KW-0472">Membrane</keyword>
<keyword evidence="9 10" id="KW-0998">Cell outer membrane</keyword>
<comment type="subcellular location">
    <subcellularLocation>
        <location evidence="1 10">Cell outer membrane</location>
        <topology evidence="1 10">Multi-pass membrane protein</topology>
    </subcellularLocation>
</comment>